<dbReference type="CDD" id="cd02522">
    <property type="entry name" value="GT_2_like_a"/>
    <property type="match status" value="1"/>
</dbReference>
<name>A0ABP8V2D6_9GAMM</name>
<dbReference type="InterPro" id="IPR001173">
    <property type="entry name" value="Glyco_trans_2-like"/>
</dbReference>
<dbReference type="Pfam" id="PF00535">
    <property type="entry name" value="Glycos_transf_2"/>
    <property type="match status" value="1"/>
</dbReference>
<dbReference type="Gene3D" id="3.90.550.10">
    <property type="entry name" value="Spore Coat Polysaccharide Biosynthesis Protein SpsA, Chain A"/>
    <property type="match status" value="1"/>
</dbReference>
<dbReference type="EMBL" id="BAABFL010000126">
    <property type="protein sequence ID" value="GAA4649235.1"/>
    <property type="molecule type" value="Genomic_DNA"/>
</dbReference>
<evidence type="ECO:0000259" key="6">
    <source>
        <dbReference type="Pfam" id="PF00535"/>
    </source>
</evidence>
<evidence type="ECO:0000256" key="2">
    <source>
        <dbReference type="ARBA" id="ARBA00022475"/>
    </source>
</evidence>
<dbReference type="RefSeq" id="WP_345195015.1">
    <property type="nucleotide sequence ID" value="NZ_BAABFL010000126.1"/>
</dbReference>
<organism evidence="7 8">
    <name type="scientific">Kistimonas scapharcae</name>
    <dbReference type="NCBI Taxonomy" id="1036133"/>
    <lineage>
        <taxon>Bacteria</taxon>
        <taxon>Pseudomonadati</taxon>
        <taxon>Pseudomonadota</taxon>
        <taxon>Gammaproteobacteria</taxon>
        <taxon>Oceanospirillales</taxon>
        <taxon>Endozoicomonadaceae</taxon>
        <taxon>Kistimonas</taxon>
    </lineage>
</organism>
<gene>
    <name evidence="7" type="ORF">GCM10023116_15090</name>
</gene>
<dbReference type="NCBIfam" id="TIGR04283">
    <property type="entry name" value="glyco_like_mftF"/>
    <property type="match status" value="1"/>
</dbReference>
<feature type="domain" description="Glycosyltransferase 2-like" evidence="6">
    <location>
        <begin position="4"/>
        <end position="88"/>
    </location>
</feature>
<dbReference type="PANTHER" id="PTHR43646:SF2">
    <property type="entry name" value="GLYCOSYLTRANSFERASE 2-LIKE DOMAIN-CONTAINING PROTEIN"/>
    <property type="match status" value="1"/>
</dbReference>
<evidence type="ECO:0000313" key="8">
    <source>
        <dbReference type="Proteomes" id="UP001500604"/>
    </source>
</evidence>
<comment type="caution">
    <text evidence="7">The sequence shown here is derived from an EMBL/GenBank/DDBJ whole genome shotgun (WGS) entry which is preliminary data.</text>
</comment>
<keyword evidence="4" id="KW-0808">Transferase</keyword>
<keyword evidence="5" id="KW-0472">Membrane</keyword>
<dbReference type="InterPro" id="IPR029044">
    <property type="entry name" value="Nucleotide-diphossugar_trans"/>
</dbReference>
<keyword evidence="8" id="KW-1185">Reference proteome</keyword>
<dbReference type="Proteomes" id="UP001500604">
    <property type="component" value="Unassembled WGS sequence"/>
</dbReference>
<dbReference type="PANTHER" id="PTHR43646">
    <property type="entry name" value="GLYCOSYLTRANSFERASE"/>
    <property type="match status" value="1"/>
</dbReference>
<evidence type="ECO:0000256" key="4">
    <source>
        <dbReference type="ARBA" id="ARBA00022679"/>
    </source>
</evidence>
<sequence>MKLSIIIPVLNEASVLRQKLTGLQCFRASGHELILVDGGSDDETISMAEGLADLVITSPKGRSLQMNAGAAMATGDVLLFLHADTTLPVGADALIADCLGVGDGWGRFDVRLTGRHGLFRIIERMISWRSRFTGVASGDQGMFVSAALFNRLGGYAPIPLMEDLELSRRLIKIQRPHCLKACVVTDSRRWEKHGIVTTVLLMWRLRLQYYAGVAPERLARSYRTHDKDAA</sequence>
<reference evidence="8" key="1">
    <citation type="journal article" date="2019" name="Int. J. Syst. Evol. Microbiol.">
        <title>The Global Catalogue of Microorganisms (GCM) 10K type strain sequencing project: providing services to taxonomists for standard genome sequencing and annotation.</title>
        <authorList>
            <consortium name="The Broad Institute Genomics Platform"/>
            <consortium name="The Broad Institute Genome Sequencing Center for Infectious Disease"/>
            <person name="Wu L."/>
            <person name="Ma J."/>
        </authorList>
    </citation>
    <scope>NUCLEOTIDE SEQUENCE [LARGE SCALE GENOMIC DNA]</scope>
    <source>
        <strain evidence="8">JCM 17805</strain>
    </source>
</reference>
<keyword evidence="3" id="KW-0328">Glycosyltransferase</keyword>
<protein>
    <submittedName>
        <fullName evidence="7">TIGR04283 family arsenosugar biosynthesis glycosyltransferase</fullName>
    </submittedName>
</protein>
<keyword evidence="2" id="KW-1003">Cell membrane</keyword>
<dbReference type="SUPFAM" id="SSF53448">
    <property type="entry name" value="Nucleotide-diphospho-sugar transferases"/>
    <property type="match status" value="1"/>
</dbReference>
<evidence type="ECO:0000256" key="3">
    <source>
        <dbReference type="ARBA" id="ARBA00022676"/>
    </source>
</evidence>
<dbReference type="InterPro" id="IPR026461">
    <property type="entry name" value="Trfase_2_rSAM/seldom_assoc"/>
</dbReference>
<evidence type="ECO:0000313" key="7">
    <source>
        <dbReference type="EMBL" id="GAA4649235.1"/>
    </source>
</evidence>
<comment type="subcellular location">
    <subcellularLocation>
        <location evidence="1">Cell membrane</location>
    </subcellularLocation>
</comment>
<evidence type="ECO:0000256" key="5">
    <source>
        <dbReference type="ARBA" id="ARBA00023136"/>
    </source>
</evidence>
<proteinExistence type="predicted"/>
<accession>A0ABP8V2D6</accession>
<evidence type="ECO:0000256" key="1">
    <source>
        <dbReference type="ARBA" id="ARBA00004236"/>
    </source>
</evidence>